<feature type="binding site" evidence="10">
    <location>
        <position position="183"/>
    </location>
    <ligand>
        <name>substrate</name>
    </ligand>
</feature>
<dbReference type="UniPathway" id="UPA00070">
    <property type="reaction ID" value="UER00120"/>
</dbReference>
<feature type="domain" description="Orotidine 5'-phosphate decarboxylase" evidence="12">
    <location>
        <begin position="6"/>
        <end position="228"/>
    </location>
</feature>
<evidence type="ECO:0000256" key="1">
    <source>
        <dbReference type="ARBA" id="ARBA00002356"/>
    </source>
</evidence>
<comment type="function">
    <text evidence="1">Catalyzes the decarboxylation of orotidine 5'-monophosphate (OMP) to uridine 5'-monophosphate (UMP).</text>
</comment>
<dbReference type="EC" id="4.1.1.23" evidence="3 11"/>
<evidence type="ECO:0000256" key="9">
    <source>
        <dbReference type="PIRSR" id="PIRSR614732-1"/>
    </source>
</evidence>
<dbReference type="InterPro" id="IPR018089">
    <property type="entry name" value="OMPdecase_AS"/>
</dbReference>
<dbReference type="AlphaFoldDB" id="A0A6F8ZFH4"/>
<feature type="binding site" evidence="10">
    <location>
        <position position="123"/>
    </location>
    <ligand>
        <name>substrate</name>
    </ligand>
</feature>
<dbReference type="GO" id="GO:0006207">
    <property type="term" value="P:'de novo' pyrimidine nucleobase biosynthetic process"/>
    <property type="evidence" value="ECO:0007669"/>
    <property type="project" value="InterPro"/>
</dbReference>
<gene>
    <name evidence="13" type="primary">pyrF</name>
    <name evidence="13" type="ORF">R50_0989</name>
</gene>
<dbReference type="PROSITE" id="PS00156">
    <property type="entry name" value="OMPDECASE"/>
    <property type="match status" value="1"/>
</dbReference>
<keyword evidence="14" id="KW-1185">Reference proteome</keyword>
<dbReference type="PANTHER" id="PTHR32119">
    <property type="entry name" value="OROTIDINE 5'-PHOSPHATE DECARBOXYLASE"/>
    <property type="match status" value="1"/>
</dbReference>
<feature type="binding site" evidence="10">
    <location>
        <position position="192"/>
    </location>
    <ligand>
        <name>substrate</name>
    </ligand>
</feature>
<evidence type="ECO:0000313" key="13">
    <source>
        <dbReference type="EMBL" id="CAB1128495.1"/>
    </source>
</evidence>
<dbReference type="InterPro" id="IPR014732">
    <property type="entry name" value="OMPdecase"/>
</dbReference>
<dbReference type="GO" id="GO:0044205">
    <property type="term" value="P:'de novo' UMP biosynthetic process"/>
    <property type="evidence" value="ECO:0007669"/>
    <property type="project" value="UniProtKB-UniPathway"/>
</dbReference>
<organism evidence="13 14">
    <name type="scientific">Candidatus Hydrogenisulfobacillus filiaventi</name>
    <dbReference type="NCBI Taxonomy" id="2707344"/>
    <lineage>
        <taxon>Bacteria</taxon>
        <taxon>Bacillati</taxon>
        <taxon>Bacillota</taxon>
        <taxon>Clostridia</taxon>
        <taxon>Eubacteriales</taxon>
        <taxon>Clostridiales Family XVII. Incertae Sedis</taxon>
        <taxon>Candidatus Hydrogenisulfobacillus</taxon>
    </lineage>
</organism>
<dbReference type="Proteomes" id="UP000503399">
    <property type="component" value="Chromosome"/>
</dbReference>
<feature type="active site" description="For OMPdecase activity" evidence="9">
    <location>
        <position position="66"/>
    </location>
</feature>
<evidence type="ECO:0000256" key="8">
    <source>
        <dbReference type="ARBA" id="ARBA00049157"/>
    </source>
</evidence>
<dbReference type="SUPFAM" id="SSF51366">
    <property type="entry name" value="Ribulose-phoshate binding barrel"/>
    <property type="match status" value="1"/>
</dbReference>
<comment type="pathway">
    <text evidence="2 11">Pyrimidine metabolism; UMP biosynthesis via de novo pathway; UMP from orotate: step 2/2.</text>
</comment>
<evidence type="ECO:0000256" key="10">
    <source>
        <dbReference type="PIRSR" id="PIRSR614732-2"/>
    </source>
</evidence>
<feature type="binding site" evidence="10">
    <location>
        <position position="213"/>
    </location>
    <ligand>
        <name>substrate</name>
    </ligand>
</feature>
<dbReference type="InterPro" id="IPR011060">
    <property type="entry name" value="RibuloseP-bd_barrel"/>
</dbReference>
<evidence type="ECO:0000256" key="3">
    <source>
        <dbReference type="ARBA" id="ARBA00012321"/>
    </source>
</evidence>
<dbReference type="KEGG" id="hfv:R50_0989"/>
<evidence type="ECO:0000256" key="5">
    <source>
        <dbReference type="ARBA" id="ARBA00022793"/>
    </source>
</evidence>
<sequence>MTAPVTFWLALDDPDPGRVGDWIRRARALPRPPGVRLGFKVGLALYAAAGPAWVRALAEQDAVFLDLKFHDIPRTVERATAVAAGWGVELLTVHVSGGEAMCRAAAGAAAGHGLSVVGVTVLTSLGAEDLAALGWAGGPGAAVLHLAGLAARAGLDGVVLSPAEAPVVGTRLPQLRRVVPGIRLPGDAPGDQRRVGRPGPLVAAGVRDLVLGRALTAAPDWAAAWAAILEDVTAEIGEEG</sequence>
<dbReference type="GO" id="GO:0004590">
    <property type="term" value="F:orotidine-5'-phosphate decarboxylase activity"/>
    <property type="evidence" value="ECO:0007669"/>
    <property type="project" value="UniProtKB-EC"/>
</dbReference>
<evidence type="ECO:0000259" key="12">
    <source>
        <dbReference type="SMART" id="SM00934"/>
    </source>
</evidence>
<dbReference type="CDD" id="cd04725">
    <property type="entry name" value="OMP_decarboxylase_like"/>
    <property type="match status" value="1"/>
</dbReference>
<dbReference type="PANTHER" id="PTHR32119:SF2">
    <property type="entry name" value="OROTIDINE 5'-PHOSPHATE DECARBOXYLASE"/>
    <property type="match status" value="1"/>
</dbReference>
<keyword evidence="5 11" id="KW-0210">Decarboxylase</keyword>
<evidence type="ECO:0000256" key="2">
    <source>
        <dbReference type="ARBA" id="ARBA00004861"/>
    </source>
</evidence>
<name>A0A6F8ZFH4_9FIRM</name>
<dbReference type="Gene3D" id="3.20.20.70">
    <property type="entry name" value="Aldolase class I"/>
    <property type="match status" value="1"/>
</dbReference>
<feature type="active site" description="For OMPdecase activity" evidence="9">
    <location>
        <position position="71"/>
    </location>
</feature>
<comment type="similarity">
    <text evidence="11">Belongs to the OMP decarboxylase family.</text>
</comment>
<dbReference type="SMART" id="SM00934">
    <property type="entry name" value="OMPdecase"/>
    <property type="match status" value="1"/>
</dbReference>
<evidence type="ECO:0000256" key="7">
    <source>
        <dbReference type="ARBA" id="ARBA00023239"/>
    </source>
</evidence>
<evidence type="ECO:0000256" key="11">
    <source>
        <dbReference type="RuleBase" id="RU000512"/>
    </source>
</evidence>
<dbReference type="NCBIfam" id="TIGR01740">
    <property type="entry name" value="pyrF"/>
    <property type="match status" value="1"/>
</dbReference>
<comment type="catalytic activity">
    <reaction evidence="8 11">
        <text>orotidine 5'-phosphate + H(+) = UMP + CO2</text>
        <dbReference type="Rhea" id="RHEA:11596"/>
        <dbReference type="ChEBI" id="CHEBI:15378"/>
        <dbReference type="ChEBI" id="CHEBI:16526"/>
        <dbReference type="ChEBI" id="CHEBI:57538"/>
        <dbReference type="ChEBI" id="CHEBI:57865"/>
        <dbReference type="EC" id="4.1.1.23"/>
    </reaction>
</comment>
<dbReference type="InterPro" id="IPR013785">
    <property type="entry name" value="Aldolase_TIM"/>
</dbReference>
<feature type="binding site" evidence="10">
    <location>
        <position position="212"/>
    </location>
    <ligand>
        <name>substrate</name>
    </ligand>
</feature>
<feature type="active site" description="For OMPdecase activity" evidence="9">
    <location>
        <position position="68"/>
    </location>
</feature>
<proteinExistence type="inferred from homology"/>
<evidence type="ECO:0000313" key="14">
    <source>
        <dbReference type="Proteomes" id="UP000503399"/>
    </source>
</evidence>
<dbReference type="Pfam" id="PF00215">
    <property type="entry name" value="OMPdecase"/>
    <property type="match status" value="1"/>
</dbReference>
<dbReference type="InterPro" id="IPR001754">
    <property type="entry name" value="OMPdeCOase_dom"/>
</dbReference>
<dbReference type="EMBL" id="LR778114">
    <property type="protein sequence ID" value="CAB1128495.1"/>
    <property type="molecule type" value="Genomic_DNA"/>
</dbReference>
<keyword evidence="7 11" id="KW-0456">Lyase</keyword>
<reference evidence="13 14" key="1">
    <citation type="submission" date="2020-02" db="EMBL/GenBank/DDBJ databases">
        <authorList>
            <person name="Hogendoorn C."/>
        </authorList>
    </citation>
    <scope>NUCLEOTIDE SEQUENCE [LARGE SCALE GENOMIC DNA]</scope>
    <source>
        <strain evidence="13">R501</strain>
    </source>
</reference>
<keyword evidence="6 11" id="KW-0665">Pyrimidine biosynthesis</keyword>
<accession>A0A6F8ZFH4</accession>
<evidence type="ECO:0000256" key="4">
    <source>
        <dbReference type="ARBA" id="ARBA00021923"/>
    </source>
</evidence>
<feature type="binding site" evidence="10">
    <location>
        <position position="40"/>
    </location>
    <ligand>
        <name>substrate</name>
    </ligand>
</feature>
<dbReference type="GO" id="GO:0005829">
    <property type="term" value="C:cytosol"/>
    <property type="evidence" value="ECO:0007669"/>
    <property type="project" value="TreeGrafter"/>
</dbReference>
<evidence type="ECO:0000256" key="6">
    <source>
        <dbReference type="ARBA" id="ARBA00022975"/>
    </source>
</evidence>
<protein>
    <recommendedName>
        <fullName evidence="4 11">Orotidine 5'-phosphate decarboxylase</fullName>
        <ecNumber evidence="3 11">4.1.1.23</ecNumber>
    </recommendedName>
</protein>